<dbReference type="OrthoDB" id="6418787at2759"/>
<dbReference type="Proteomes" id="UP000192578">
    <property type="component" value="Unassembled WGS sequence"/>
</dbReference>
<dbReference type="SMART" id="SM00875">
    <property type="entry name" value="BACK"/>
    <property type="match status" value="1"/>
</dbReference>
<feature type="compositionally biased region" description="Polar residues" evidence="3">
    <location>
        <begin position="1"/>
        <end position="18"/>
    </location>
</feature>
<keyword evidence="2" id="KW-0677">Repeat</keyword>
<evidence type="ECO:0000256" key="2">
    <source>
        <dbReference type="ARBA" id="ARBA00022737"/>
    </source>
</evidence>
<evidence type="ECO:0000256" key="3">
    <source>
        <dbReference type="SAM" id="MobiDB-lite"/>
    </source>
</evidence>
<dbReference type="EMBL" id="MTYJ01000456">
    <property type="protein sequence ID" value="OWA54772.1"/>
    <property type="molecule type" value="Genomic_DNA"/>
</dbReference>
<dbReference type="CDD" id="cd14733">
    <property type="entry name" value="BACK"/>
    <property type="match status" value="1"/>
</dbReference>
<dbReference type="SUPFAM" id="SSF54695">
    <property type="entry name" value="POZ domain"/>
    <property type="match status" value="1"/>
</dbReference>
<dbReference type="PANTHER" id="PTHR45632:SF3">
    <property type="entry name" value="KELCH-LIKE PROTEIN 32"/>
    <property type="match status" value="1"/>
</dbReference>
<dbReference type="SMART" id="SM00225">
    <property type="entry name" value="BTB"/>
    <property type="match status" value="1"/>
</dbReference>
<feature type="domain" description="BTB" evidence="4">
    <location>
        <begin position="211"/>
        <end position="282"/>
    </location>
</feature>
<feature type="region of interest" description="Disordered" evidence="3">
    <location>
        <begin position="511"/>
        <end position="531"/>
    </location>
</feature>
<feature type="compositionally biased region" description="Basic and acidic residues" evidence="3">
    <location>
        <begin position="104"/>
        <end position="122"/>
    </location>
</feature>
<dbReference type="Pfam" id="PF07707">
    <property type="entry name" value="BACK"/>
    <property type="match status" value="1"/>
</dbReference>
<evidence type="ECO:0000313" key="5">
    <source>
        <dbReference type="EMBL" id="OWA54772.1"/>
    </source>
</evidence>
<dbReference type="InterPro" id="IPR000210">
    <property type="entry name" value="BTB/POZ_dom"/>
</dbReference>
<sequence>MSVSPSSTPRSARFSASHNPFGVIEPGCNVPKKFPKTFHDVKLYAVASASARTTAETAPANETASVPEERVQQPVTNGHLRGCRYMADDIIIKLFEEEKWKERRALDEENERKTKEEEDRRRNVGRGKVKGRFKNALVATRMNRFLNQNTEANEAKIAAKSALNADGTSRLPRPFEDPLIRLQRQMLNENKDHFVLLHKRLLDLWFHKTLCDVILKTCDEAFHVHSCLLATHCGFWRDFCDDRHYDLCQHIPVEIDFRNKVTGIGLKTVIHFLYTGRIKVSHENCVEVFDAARALKMRDLSHLCERFIKVLLQDHNLWSTVSATRNTASAIFDIAWTKLATRFVRLAKTEAFSNLELQDLLWFLSSDELLVTSEFQVFQAALLWITSDRSRRLSDFPAVMGTVRFAYMTTDELVQCMNSDPIFQEEMGIEILSQANLAKVFANENQQWSDYDLFAARRPELDKNLKKFLNPDTRALLEDELKIKQLDAQVSTNSLDLGKLFDRKYVERHHNHPHHAASLGGAGGPSPLAST</sequence>
<evidence type="ECO:0000256" key="1">
    <source>
        <dbReference type="ARBA" id="ARBA00022441"/>
    </source>
</evidence>
<feature type="region of interest" description="Disordered" evidence="3">
    <location>
        <begin position="1"/>
        <end position="20"/>
    </location>
</feature>
<feature type="region of interest" description="Disordered" evidence="3">
    <location>
        <begin position="104"/>
        <end position="123"/>
    </location>
</feature>
<dbReference type="Gene3D" id="3.30.710.10">
    <property type="entry name" value="Potassium Channel Kv1.1, Chain A"/>
    <property type="match status" value="1"/>
</dbReference>
<keyword evidence="1" id="KW-0880">Kelch repeat</keyword>
<gene>
    <name evidence="5" type="ORF">BV898_19168</name>
</gene>
<dbReference type="Pfam" id="PF00651">
    <property type="entry name" value="BTB"/>
    <property type="match status" value="1"/>
</dbReference>
<comment type="caution">
    <text evidence="5">The sequence shown here is derived from an EMBL/GenBank/DDBJ whole genome shotgun (WGS) entry which is preliminary data.</text>
</comment>
<reference evidence="6" key="1">
    <citation type="submission" date="2017-01" db="EMBL/GenBank/DDBJ databases">
        <title>Comparative genomics of anhydrobiosis in the tardigrade Hypsibius dujardini.</title>
        <authorList>
            <person name="Yoshida Y."/>
            <person name="Koutsovoulos G."/>
            <person name="Laetsch D."/>
            <person name="Stevens L."/>
            <person name="Kumar S."/>
            <person name="Horikawa D."/>
            <person name="Ishino K."/>
            <person name="Komine S."/>
            <person name="Tomita M."/>
            <person name="Blaxter M."/>
            <person name="Arakawa K."/>
        </authorList>
    </citation>
    <scope>NUCLEOTIDE SEQUENCE [LARGE SCALE GENOMIC DNA]</scope>
    <source>
        <strain evidence="6">Z151</strain>
    </source>
</reference>
<protein>
    <submittedName>
        <fullName evidence="5">Kelch-like protein 3</fullName>
    </submittedName>
</protein>
<dbReference type="CDD" id="cd18186">
    <property type="entry name" value="BTB_POZ_ZBTB_KLHL-like"/>
    <property type="match status" value="1"/>
</dbReference>
<dbReference type="InterPro" id="IPR011705">
    <property type="entry name" value="BACK"/>
</dbReference>
<name>A0A9X6RP78_HYPEX</name>
<accession>A0A9X6RP78</accession>
<organism evidence="5 6">
    <name type="scientific">Hypsibius exemplaris</name>
    <name type="common">Freshwater tardigrade</name>
    <dbReference type="NCBI Taxonomy" id="2072580"/>
    <lineage>
        <taxon>Eukaryota</taxon>
        <taxon>Metazoa</taxon>
        <taxon>Ecdysozoa</taxon>
        <taxon>Tardigrada</taxon>
        <taxon>Eutardigrada</taxon>
        <taxon>Parachela</taxon>
        <taxon>Hypsibioidea</taxon>
        <taxon>Hypsibiidae</taxon>
        <taxon>Hypsibius</taxon>
    </lineage>
</organism>
<dbReference type="PROSITE" id="PS50097">
    <property type="entry name" value="BTB"/>
    <property type="match status" value="1"/>
</dbReference>
<keyword evidence="6" id="KW-1185">Reference proteome</keyword>
<dbReference type="InterPro" id="IPR011333">
    <property type="entry name" value="SKP1/BTB/POZ_sf"/>
</dbReference>
<dbReference type="Gene3D" id="1.25.40.420">
    <property type="match status" value="1"/>
</dbReference>
<dbReference type="AlphaFoldDB" id="A0A9X6RP78"/>
<evidence type="ECO:0000313" key="6">
    <source>
        <dbReference type="Proteomes" id="UP000192578"/>
    </source>
</evidence>
<proteinExistence type="predicted"/>
<evidence type="ECO:0000259" key="4">
    <source>
        <dbReference type="PROSITE" id="PS50097"/>
    </source>
</evidence>
<dbReference type="PANTHER" id="PTHR45632">
    <property type="entry name" value="LD33804P"/>
    <property type="match status" value="1"/>
</dbReference>